<keyword evidence="3" id="KW-1185">Reference proteome</keyword>
<protein>
    <submittedName>
        <fullName evidence="2">Dienelactone hydrolase</fullName>
        <ecNumber evidence="2">3.1.1.45</ecNumber>
    </submittedName>
</protein>
<dbReference type="GO" id="GO:0008806">
    <property type="term" value="F:carboxymethylenebutenolidase activity"/>
    <property type="evidence" value="ECO:0007669"/>
    <property type="project" value="UniProtKB-EC"/>
</dbReference>
<reference evidence="2 3" key="1">
    <citation type="journal article" date="2010" name="J. Bacteriol.">
        <title>Complete genome sequence of "Candidatus Puniceispirillum marinum" IMCC1322, a representative of the SAR116 clade in the Alphaproteobacteria.</title>
        <authorList>
            <person name="Oh H.M."/>
            <person name="Kwon K.K."/>
            <person name="Kang I."/>
            <person name="Kang S.G."/>
            <person name="Lee J.H."/>
            <person name="Kim S.J."/>
            <person name="Cho J.C."/>
        </authorList>
    </citation>
    <scope>NUCLEOTIDE SEQUENCE [LARGE SCALE GENOMIC DNA]</scope>
    <source>
        <strain evidence="2 3">IMCC1322</strain>
    </source>
</reference>
<dbReference type="KEGG" id="apb:SAR116_1305"/>
<keyword evidence="2" id="KW-0378">Hydrolase</keyword>
<proteinExistence type="predicted"/>
<name>D5BTF1_PUNMI</name>
<dbReference type="PANTHER" id="PTHR46623">
    <property type="entry name" value="CARBOXYMETHYLENEBUTENOLIDASE-RELATED"/>
    <property type="match status" value="1"/>
</dbReference>
<dbReference type="RefSeq" id="WP_013046175.1">
    <property type="nucleotide sequence ID" value="NC_014010.1"/>
</dbReference>
<dbReference type="EMBL" id="CP001751">
    <property type="protein sequence ID" value="ADE39548.1"/>
    <property type="molecule type" value="Genomic_DNA"/>
</dbReference>
<dbReference type="InterPro" id="IPR002925">
    <property type="entry name" value="Dienelactn_hydro"/>
</dbReference>
<dbReference type="InterPro" id="IPR051049">
    <property type="entry name" value="Dienelactone_hydrolase-like"/>
</dbReference>
<dbReference type="PANTHER" id="PTHR46623:SF6">
    <property type="entry name" value="ALPHA_BETA-HYDROLASES SUPERFAMILY PROTEIN"/>
    <property type="match status" value="1"/>
</dbReference>
<dbReference type="eggNOG" id="COG0412">
    <property type="taxonomic scope" value="Bacteria"/>
</dbReference>
<dbReference type="EC" id="3.1.1.45" evidence="2"/>
<dbReference type="STRING" id="488538.SAR116_1305"/>
<gene>
    <name evidence="2" type="ordered locus">SAR116_1305</name>
</gene>
<dbReference type="OrthoDB" id="9787933at2"/>
<sequence length="251" mass="27159">MRNLFLSLFSFITVVSTLIAPAWSNGHGHQIDYAVGDKNFSAHLEKSTSSKGTVFIIHDWDGLTDYEKSRAKMLSEIGFDAIAVDLFGIDAKLDGRDDYRRETSALYKDRAQFRARISAAVDAGKASGVNTENIVIIGYCFGGAAVLEAARAGIKANGFVSFHGGLGTPEGQNYNQTTAPVLLLHGSADPVSGMEDLASLLNQLKEANVPHDAEVFGGARHSFTVPGSRDYDAQADKKSWDALQRFLNRLS</sequence>
<dbReference type="InterPro" id="IPR029058">
    <property type="entry name" value="AB_hydrolase_fold"/>
</dbReference>
<feature type="domain" description="Dienelactone hydrolase" evidence="1">
    <location>
        <begin position="45"/>
        <end position="249"/>
    </location>
</feature>
<evidence type="ECO:0000313" key="3">
    <source>
        <dbReference type="Proteomes" id="UP000007460"/>
    </source>
</evidence>
<evidence type="ECO:0000313" key="2">
    <source>
        <dbReference type="EMBL" id="ADE39548.1"/>
    </source>
</evidence>
<dbReference type="HOGENOM" id="CLU_054590_3_2_5"/>
<dbReference type="Proteomes" id="UP000007460">
    <property type="component" value="Chromosome"/>
</dbReference>
<dbReference type="AlphaFoldDB" id="D5BTF1"/>
<organism evidence="2 3">
    <name type="scientific">Puniceispirillum marinum (strain IMCC1322)</name>
    <dbReference type="NCBI Taxonomy" id="488538"/>
    <lineage>
        <taxon>Bacteria</taxon>
        <taxon>Pseudomonadati</taxon>
        <taxon>Pseudomonadota</taxon>
        <taxon>Alphaproteobacteria</taxon>
        <taxon>Candidatus Puniceispirillales</taxon>
        <taxon>Candidatus Puniceispirillaceae</taxon>
        <taxon>Candidatus Puniceispirillum</taxon>
    </lineage>
</organism>
<dbReference type="Gene3D" id="3.40.50.1820">
    <property type="entry name" value="alpha/beta hydrolase"/>
    <property type="match status" value="1"/>
</dbReference>
<evidence type="ECO:0000259" key="1">
    <source>
        <dbReference type="Pfam" id="PF01738"/>
    </source>
</evidence>
<dbReference type="SUPFAM" id="SSF53474">
    <property type="entry name" value="alpha/beta-Hydrolases"/>
    <property type="match status" value="1"/>
</dbReference>
<dbReference type="Pfam" id="PF01738">
    <property type="entry name" value="DLH"/>
    <property type="match status" value="1"/>
</dbReference>
<accession>D5BTF1</accession>